<comment type="catalytic activity">
    <reaction evidence="20">
        <text>L-threonyl-[protein] + ATP = O-phospho-L-threonyl-[protein] + ADP + H(+)</text>
        <dbReference type="Rhea" id="RHEA:46608"/>
        <dbReference type="Rhea" id="RHEA-COMP:11060"/>
        <dbReference type="Rhea" id="RHEA-COMP:11605"/>
        <dbReference type="ChEBI" id="CHEBI:15378"/>
        <dbReference type="ChEBI" id="CHEBI:30013"/>
        <dbReference type="ChEBI" id="CHEBI:30616"/>
        <dbReference type="ChEBI" id="CHEBI:61977"/>
        <dbReference type="ChEBI" id="CHEBI:456216"/>
        <dbReference type="EC" id="2.7.11.1"/>
    </reaction>
</comment>
<comment type="subcellular location">
    <subcellularLocation>
        <location evidence="1">Cell membrane</location>
        <topology evidence="1">Single-pass membrane protein</topology>
    </subcellularLocation>
    <subcellularLocation>
        <location evidence="2">Membrane</location>
        <topology evidence="2">Single-pass type I membrane protein</topology>
    </subcellularLocation>
</comment>
<dbReference type="InterPro" id="IPR013210">
    <property type="entry name" value="LRR_N_plant-typ"/>
</dbReference>
<dbReference type="AlphaFoldDB" id="A0A9Q0FEI7"/>
<evidence type="ECO:0000259" key="25">
    <source>
        <dbReference type="PROSITE" id="PS50011"/>
    </source>
</evidence>
<evidence type="ECO:0000256" key="9">
    <source>
        <dbReference type="ARBA" id="ARBA00022679"/>
    </source>
</evidence>
<dbReference type="InterPro" id="IPR017441">
    <property type="entry name" value="Protein_kinase_ATP_BS"/>
</dbReference>
<dbReference type="SMART" id="SM00365">
    <property type="entry name" value="LRR_SD22"/>
    <property type="match status" value="6"/>
</dbReference>
<dbReference type="PROSITE" id="PS50011">
    <property type="entry name" value="PROTEIN_KINASE_DOM"/>
    <property type="match status" value="1"/>
</dbReference>
<dbReference type="GO" id="GO:0005524">
    <property type="term" value="F:ATP binding"/>
    <property type="evidence" value="ECO:0007669"/>
    <property type="project" value="UniProtKB-UniRule"/>
</dbReference>
<dbReference type="GO" id="GO:0005886">
    <property type="term" value="C:plasma membrane"/>
    <property type="evidence" value="ECO:0007669"/>
    <property type="project" value="UniProtKB-SubCell"/>
</dbReference>
<evidence type="ECO:0000256" key="2">
    <source>
        <dbReference type="ARBA" id="ARBA00004479"/>
    </source>
</evidence>
<dbReference type="PANTHER" id="PTHR27000">
    <property type="entry name" value="LEUCINE-RICH REPEAT RECEPTOR-LIKE PROTEIN KINASE FAMILY PROTEIN-RELATED"/>
    <property type="match status" value="1"/>
</dbReference>
<dbReference type="EC" id="2.7.11.1" evidence="4"/>
<keyword evidence="9" id="KW-0808">Transferase</keyword>
<feature type="binding site" evidence="22">
    <location>
        <position position="760"/>
    </location>
    <ligand>
        <name>ATP</name>
        <dbReference type="ChEBI" id="CHEBI:30616"/>
    </ligand>
</feature>
<keyword evidence="19" id="KW-0325">Glycoprotein</keyword>
<evidence type="ECO:0000256" key="23">
    <source>
        <dbReference type="SAM" id="Phobius"/>
    </source>
</evidence>
<keyword evidence="12" id="KW-0677">Repeat</keyword>
<evidence type="ECO:0000256" key="8">
    <source>
        <dbReference type="ARBA" id="ARBA00022614"/>
    </source>
</evidence>
<dbReference type="InterPro" id="IPR032675">
    <property type="entry name" value="LRR_dom_sf"/>
</dbReference>
<comment type="catalytic activity">
    <reaction evidence="21">
        <text>L-seryl-[protein] + ATP = O-phospho-L-seryl-[protein] + ADP + H(+)</text>
        <dbReference type="Rhea" id="RHEA:17989"/>
        <dbReference type="Rhea" id="RHEA-COMP:9863"/>
        <dbReference type="Rhea" id="RHEA-COMP:11604"/>
        <dbReference type="ChEBI" id="CHEBI:15378"/>
        <dbReference type="ChEBI" id="CHEBI:29999"/>
        <dbReference type="ChEBI" id="CHEBI:30616"/>
        <dbReference type="ChEBI" id="CHEBI:83421"/>
        <dbReference type="ChEBI" id="CHEBI:456216"/>
        <dbReference type="EC" id="2.7.11.1"/>
    </reaction>
</comment>
<evidence type="ECO:0000313" key="27">
    <source>
        <dbReference type="Proteomes" id="UP001141552"/>
    </source>
</evidence>
<dbReference type="CDD" id="cd14066">
    <property type="entry name" value="STKc_IRAK"/>
    <property type="match status" value="1"/>
</dbReference>
<keyword evidence="15 22" id="KW-0067">ATP-binding</keyword>
<evidence type="ECO:0000256" key="6">
    <source>
        <dbReference type="ARBA" id="ARBA00022527"/>
    </source>
</evidence>
<evidence type="ECO:0000313" key="26">
    <source>
        <dbReference type="EMBL" id="KAJ4829329.1"/>
    </source>
</evidence>
<evidence type="ECO:0000256" key="15">
    <source>
        <dbReference type="ARBA" id="ARBA00022840"/>
    </source>
</evidence>
<evidence type="ECO:0000256" key="10">
    <source>
        <dbReference type="ARBA" id="ARBA00022692"/>
    </source>
</evidence>
<dbReference type="InterPro" id="IPR001611">
    <property type="entry name" value="Leu-rich_rpt"/>
</dbReference>
<dbReference type="EMBL" id="JAKUCV010005921">
    <property type="protein sequence ID" value="KAJ4829329.1"/>
    <property type="molecule type" value="Genomic_DNA"/>
</dbReference>
<evidence type="ECO:0000256" key="7">
    <source>
        <dbReference type="ARBA" id="ARBA00022553"/>
    </source>
</evidence>
<dbReference type="GO" id="GO:0004674">
    <property type="term" value="F:protein serine/threonine kinase activity"/>
    <property type="evidence" value="ECO:0007669"/>
    <property type="project" value="UniProtKB-KW"/>
</dbReference>
<dbReference type="SMART" id="SM00220">
    <property type="entry name" value="S_TKc"/>
    <property type="match status" value="1"/>
</dbReference>
<accession>A0A9Q0FEI7</accession>
<keyword evidence="6" id="KW-0723">Serine/threonine-protein kinase</keyword>
<keyword evidence="5" id="KW-1003">Cell membrane</keyword>
<evidence type="ECO:0000256" key="17">
    <source>
        <dbReference type="ARBA" id="ARBA00023136"/>
    </source>
</evidence>
<protein>
    <recommendedName>
        <fullName evidence="4">non-specific serine/threonine protein kinase</fullName>
        <ecNumber evidence="4">2.7.11.1</ecNumber>
    </recommendedName>
</protein>
<organism evidence="26 27">
    <name type="scientific">Turnera subulata</name>
    <dbReference type="NCBI Taxonomy" id="218843"/>
    <lineage>
        <taxon>Eukaryota</taxon>
        <taxon>Viridiplantae</taxon>
        <taxon>Streptophyta</taxon>
        <taxon>Embryophyta</taxon>
        <taxon>Tracheophyta</taxon>
        <taxon>Spermatophyta</taxon>
        <taxon>Magnoliopsida</taxon>
        <taxon>eudicotyledons</taxon>
        <taxon>Gunneridae</taxon>
        <taxon>Pentapetalae</taxon>
        <taxon>rosids</taxon>
        <taxon>fabids</taxon>
        <taxon>Malpighiales</taxon>
        <taxon>Passifloraceae</taxon>
        <taxon>Turnera</taxon>
    </lineage>
</organism>
<feature type="domain" description="Protein kinase" evidence="25">
    <location>
        <begin position="731"/>
        <end position="1023"/>
    </location>
</feature>
<dbReference type="PROSITE" id="PS00107">
    <property type="entry name" value="PROTEIN_KINASE_ATP"/>
    <property type="match status" value="1"/>
</dbReference>
<dbReference type="FunFam" id="3.80.10.10:FF:000383">
    <property type="entry name" value="Leucine-rich repeat receptor protein kinase EMS1"/>
    <property type="match status" value="2"/>
</dbReference>
<keyword evidence="17 23" id="KW-0472">Membrane</keyword>
<evidence type="ECO:0000256" key="22">
    <source>
        <dbReference type="PROSITE-ProRule" id="PRU10141"/>
    </source>
</evidence>
<name>A0A9Q0FEI7_9ROSI</name>
<dbReference type="FunFam" id="1.10.510.10:FF:000358">
    <property type="entry name" value="Putative leucine-rich repeat receptor-like serine/threonine-protein kinase"/>
    <property type="match status" value="1"/>
</dbReference>
<dbReference type="Gene3D" id="1.10.510.10">
    <property type="entry name" value="Transferase(Phosphotransferase) domain 1"/>
    <property type="match status" value="1"/>
</dbReference>
<evidence type="ECO:0000256" key="19">
    <source>
        <dbReference type="ARBA" id="ARBA00023180"/>
    </source>
</evidence>
<dbReference type="InterPro" id="IPR011009">
    <property type="entry name" value="Kinase-like_dom_sf"/>
</dbReference>
<evidence type="ECO:0000256" key="1">
    <source>
        <dbReference type="ARBA" id="ARBA00004162"/>
    </source>
</evidence>
<evidence type="ECO:0000256" key="16">
    <source>
        <dbReference type="ARBA" id="ARBA00022989"/>
    </source>
</evidence>
<keyword evidence="14" id="KW-0418">Kinase</keyword>
<sequence>MKHTQLAITVVFCLMVFLLLPRTSTSGYVCADFEDCQALIKFKEGITYDPNGALHDWNESKPFCNWTGITCHQYYQNRVTSLSLNKLDLQGNLSPFLSNLTFLTRLDLANNSFIGEIPTSYASLSRLEHLDMGSNKLEGSVPGFLHACQSLKFFSIEVNNLSGFIPEEIGLMKNLTFLSLARNRLTGIMPPFLANLTELTGLQLADNFFSGKIPEEFGALTKLEFLYLHQNLLEGEIPASLSNCSSLMDLSLIDNRLTGKIPSAIGSKLKNLRYLYLSVNNFSGRIPATLSNLSQLVLLDLSENSLEGEVPADLGKLKNLEVLYLHSNNLVSNSSLTFLVPLANCSRLKKLHLASNLFAGRLPASIGDLSKELYYFNLLNNHITGAIPDSIGNLSSVVTLTLWYNFLDGTIPATLGKLKKLQRLNLGRNKLHGSIPNTLGQMGDLGLLDLSNNSLTGPIPPSLGNLSELRYVYLSHNILSGNIPMEITRCSLLMLIDFSFNNLQGSLPLEIGLLKDLDLSLNISNNNLGGEIPSSIGSLVAVQNIDLSVNKFSGFIPSSFADCVSLESLNLSNNLLGGMIPESLEQIEHLKFLDLSFNQLNGTVPIWLANNSGIKSFNFSYNRLSGEVPKHGRFKDLNISSLMGNAGLCGGSALMGLHPCQFQKEKRKSWKWALLAVTLSCSSLIFFVIVAVFIWYCFLKRKAEKFTEPNLKTSRTRHFTQMELEIATQWFNEANLLGRGSFGSVFKASIENGRSIVAVKVLDGECRQSYKSFKKEWQILSGTKHRNLVQMVGSCWNSQLKALVLQFIDNGSLDQHLYAGGSEEETCGLTLKERLRVAIDIASALEYLHEGCVVQIVHCDLKPENVLLDKHMVAHVADFGIGKLILANDRRGYSTTASYLQGSVGYIPPEYGQSNKVTIRGDVYSYGVMLLELVTLKRPTSEMFNEGLDLRKWVGDAYPDHILDVVDISLKQEAQAEGAAFSLQKLEQCCLQIIDAGLMCTEENPQNRPSVSVVASALQHAWRQMKFQ</sequence>
<reference evidence="26" key="2">
    <citation type="journal article" date="2023" name="Plants (Basel)">
        <title>Annotation of the Turnera subulata (Passifloraceae) Draft Genome Reveals the S-Locus Evolved after the Divergence of Turneroideae from Passifloroideae in a Stepwise Manner.</title>
        <authorList>
            <person name="Henning P.M."/>
            <person name="Roalson E.H."/>
            <person name="Mir W."/>
            <person name="McCubbin A.G."/>
            <person name="Shore J.S."/>
        </authorList>
    </citation>
    <scope>NUCLEOTIDE SEQUENCE</scope>
    <source>
        <strain evidence="26">F60SS</strain>
    </source>
</reference>
<dbReference type="InterPro" id="IPR003591">
    <property type="entry name" value="Leu-rich_rpt_typical-subtyp"/>
</dbReference>
<dbReference type="PROSITE" id="PS00108">
    <property type="entry name" value="PROTEIN_KINASE_ST"/>
    <property type="match status" value="1"/>
</dbReference>
<dbReference type="Pfam" id="PF08263">
    <property type="entry name" value="LRRNT_2"/>
    <property type="match status" value="1"/>
</dbReference>
<dbReference type="InterPro" id="IPR000719">
    <property type="entry name" value="Prot_kinase_dom"/>
</dbReference>
<dbReference type="Proteomes" id="UP001141552">
    <property type="component" value="Unassembled WGS sequence"/>
</dbReference>
<dbReference type="InterPro" id="IPR008271">
    <property type="entry name" value="Ser/Thr_kinase_AS"/>
</dbReference>
<evidence type="ECO:0000256" key="14">
    <source>
        <dbReference type="ARBA" id="ARBA00022777"/>
    </source>
</evidence>
<comment type="caution">
    <text evidence="26">The sequence shown here is derived from an EMBL/GenBank/DDBJ whole genome shotgun (WGS) entry which is preliminary data.</text>
</comment>
<dbReference type="SUPFAM" id="SSF52058">
    <property type="entry name" value="L domain-like"/>
    <property type="match status" value="2"/>
</dbReference>
<evidence type="ECO:0000256" key="13">
    <source>
        <dbReference type="ARBA" id="ARBA00022741"/>
    </source>
</evidence>
<proteinExistence type="inferred from homology"/>
<feature type="signal peptide" evidence="24">
    <location>
        <begin position="1"/>
        <end position="26"/>
    </location>
</feature>
<reference evidence="26" key="1">
    <citation type="submission" date="2022-02" db="EMBL/GenBank/DDBJ databases">
        <authorList>
            <person name="Henning P.M."/>
            <person name="McCubbin A.G."/>
            <person name="Shore J.S."/>
        </authorList>
    </citation>
    <scope>NUCLEOTIDE SEQUENCE</scope>
    <source>
        <strain evidence="26">F60SS</strain>
        <tissue evidence="26">Leaves</tissue>
    </source>
</reference>
<dbReference type="PANTHER" id="PTHR27000:SF777">
    <property type="entry name" value="PROTEIN KINASE DOMAIN-CONTAINING PROTEIN"/>
    <property type="match status" value="1"/>
</dbReference>
<evidence type="ECO:0000256" key="18">
    <source>
        <dbReference type="ARBA" id="ARBA00023170"/>
    </source>
</evidence>
<gene>
    <name evidence="26" type="ORF">Tsubulata_015560</name>
</gene>
<dbReference type="Gene3D" id="3.30.200.20">
    <property type="entry name" value="Phosphorylase Kinase, domain 1"/>
    <property type="match status" value="1"/>
</dbReference>
<keyword evidence="27" id="KW-1185">Reference proteome</keyword>
<feature type="chain" id="PRO_5040119810" description="non-specific serine/threonine protein kinase" evidence="24">
    <location>
        <begin position="27"/>
        <end position="1028"/>
    </location>
</feature>
<evidence type="ECO:0000256" key="11">
    <source>
        <dbReference type="ARBA" id="ARBA00022729"/>
    </source>
</evidence>
<dbReference type="InterPro" id="IPR001245">
    <property type="entry name" value="Ser-Thr/Tyr_kinase_cat_dom"/>
</dbReference>
<keyword evidence="10 23" id="KW-0812">Transmembrane</keyword>
<evidence type="ECO:0000256" key="21">
    <source>
        <dbReference type="ARBA" id="ARBA00048679"/>
    </source>
</evidence>
<feature type="transmembrane region" description="Helical" evidence="23">
    <location>
        <begin position="672"/>
        <end position="696"/>
    </location>
</feature>
<evidence type="ECO:0000256" key="12">
    <source>
        <dbReference type="ARBA" id="ARBA00022737"/>
    </source>
</evidence>
<evidence type="ECO:0000256" key="3">
    <source>
        <dbReference type="ARBA" id="ARBA00008684"/>
    </source>
</evidence>
<keyword evidence="18" id="KW-0675">Receptor</keyword>
<dbReference type="Pfam" id="PF07714">
    <property type="entry name" value="PK_Tyr_Ser-Thr"/>
    <property type="match status" value="1"/>
</dbReference>
<evidence type="ECO:0000256" key="5">
    <source>
        <dbReference type="ARBA" id="ARBA00022475"/>
    </source>
</evidence>
<dbReference type="FunFam" id="3.80.10.10:FF:000565">
    <property type="entry name" value="Leucine-rich repeat receptor-like kinase protein FLORAL ORGAN NUMBER1"/>
    <property type="match status" value="1"/>
</dbReference>
<dbReference type="SUPFAM" id="SSF56112">
    <property type="entry name" value="Protein kinase-like (PK-like)"/>
    <property type="match status" value="1"/>
</dbReference>
<dbReference type="SMART" id="SM00369">
    <property type="entry name" value="LRR_TYP"/>
    <property type="match status" value="8"/>
</dbReference>
<dbReference type="Pfam" id="PF13855">
    <property type="entry name" value="LRR_8"/>
    <property type="match status" value="4"/>
</dbReference>
<dbReference type="Gene3D" id="3.80.10.10">
    <property type="entry name" value="Ribonuclease Inhibitor"/>
    <property type="match status" value="3"/>
</dbReference>
<evidence type="ECO:0000256" key="4">
    <source>
        <dbReference type="ARBA" id="ARBA00012513"/>
    </source>
</evidence>
<keyword evidence="7" id="KW-0597">Phosphoprotein</keyword>
<dbReference type="FunFam" id="3.80.10.10:FF:000233">
    <property type="entry name" value="Leucine-rich repeat receptor-like protein kinase TDR"/>
    <property type="match status" value="1"/>
</dbReference>
<keyword evidence="16 23" id="KW-1133">Transmembrane helix</keyword>
<keyword evidence="11 24" id="KW-0732">Signal</keyword>
<comment type="similarity">
    <text evidence="3">Belongs to the protein kinase superfamily. Ser/Thr protein kinase family.</text>
</comment>
<evidence type="ECO:0000256" key="20">
    <source>
        <dbReference type="ARBA" id="ARBA00047899"/>
    </source>
</evidence>
<keyword evidence="8" id="KW-0433">Leucine-rich repeat</keyword>
<dbReference type="Pfam" id="PF00560">
    <property type="entry name" value="LRR_1"/>
    <property type="match status" value="3"/>
</dbReference>
<dbReference type="OrthoDB" id="825382at2759"/>
<dbReference type="PROSITE" id="PS51450">
    <property type="entry name" value="LRR"/>
    <property type="match status" value="1"/>
</dbReference>
<evidence type="ECO:0000256" key="24">
    <source>
        <dbReference type="SAM" id="SignalP"/>
    </source>
</evidence>
<keyword evidence="13 22" id="KW-0547">Nucleotide-binding</keyword>
<dbReference type="GO" id="GO:0009791">
    <property type="term" value="P:post-embryonic development"/>
    <property type="evidence" value="ECO:0007669"/>
    <property type="project" value="UniProtKB-ARBA"/>
</dbReference>